<keyword evidence="3" id="KW-1185">Reference proteome</keyword>
<name>A0ABU4LYG2_9ACTN</name>
<comment type="caution">
    <text evidence="2">The sequence shown here is derived from an EMBL/GenBank/DDBJ whole genome shotgun (WGS) entry which is preliminary data.</text>
</comment>
<organism evidence="2 3">
    <name type="scientific">Streptomyces acidiscabies</name>
    <dbReference type="NCBI Taxonomy" id="42234"/>
    <lineage>
        <taxon>Bacteria</taxon>
        <taxon>Bacillati</taxon>
        <taxon>Actinomycetota</taxon>
        <taxon>Actinomycetes</taxon>
        <taxon>Kitasatosporales</taxon>
        <taxon>Streptomycetaceae</taxon>
        <taxon>Streptomyces</taxon>
    </lineage>
</organism>
<dbReference type="Proteomes" id="UP001272987">
    <property type="component" value="Unassembled WGS sequence"/>
</dbReference>
<evidence type="ECO:0008006" key="4">
    <source>
        <dbReference type="Google" id="ProtNLM"/>
    </source>
</evidence>
<dbReference type="RefSeq" id="WP_319166664.1">
    <property type="nucleotide sequence ID" value="NZ_JARAWP010000011.1"/>
</dbReference>
<feature type="region of interest" description="Disordered" evidence="1">
    <location>
        <begin position="102"/>
        <end position="121"/>
    </location>
</feature>
<evidence type="ECO:0000313" key="2">
    <source>
        <dbReference type="EMBL" id="MDX3020039.1"/>
    </source>
</evidence>
<gene>
    <name evidence="2" type="ORF">PV666_19425</name>
</gene>
<feature type="compositionally biased region" description="Polar residues" evidence="1">
    <location>
        <begin position="102"/>
        <end position="114"/>
    </location>
</feature>
<evidence type="ECO:0000313" key="3">
    <source>
        <dbReference type="Proteomes" id="UP001272987"/>
    </source>
</evidence>
<proteinExistence type="predicted"/>
<sequence>MTESLPHDEYMADVEDELAVYGAAPGRMWTATPDGEKLDAVFTDFPEAAIDADRWPNGVYLGWDQRRGWVLIEAGGGHHVTALDPNGVDTYSSPRQVACSTANALQGRRSTGPISSDGPWWDSRPLEAAIAVWERGES</sequence>
<evidence type="ECO:0000256" key="1">
    <source>
        <dbReference type="SAM" id="MobiDB-lite"/>
    </source>
</evidence>
<reference evidence="2 3" key="1">
    <citation type="journal article" date="2023" name="Microb. Genom.">
        <title>Mesoterricola silvestris gen. nov., sp. nov., Mesoterricola sediminis sp. nov., Geothrix oryzae sp. nov., Geothrix edaphica sp. nov., Geothrix rubra sp. nov., and Geothrix limicola sp. nov., six novel members of Acidobacteriota isolated from soils.</title>
        <authorList>
            <person name="Weisberg A.J."/>
            <person name="Pearce E."/>
            <person name="Kramer C.G."/>
            <person name="Chang J.H."/>
            <person name="Clarke C.R."/>
        </authorList>
    </citation>
    <scope>NUCLEOTIDE SEQUENCE [LARGE SCALE GENOMIC DNA]</scope>
    <source>
        <strain evidence="2 3">NB05-1H</strain>
    </source>
</reference>
<dbReference type="EMBL" id="JARAWP010000011">
    <property type="protein sequence ID" value="MDX3020039.1"/>
    <property type="molecule type" value="Genomic_DNA"/>
</dbReference>
<accession>A0ABU4LYG2</accession>
<protein>
    <recommendedName>
        <fullName evidence="4">SMI1/KNR4 family protein</fullName>
    </recommendedName>
</protein>